<dbReference type="RefSeq" id="WP_121093167.1">
    <property type="nucleotide sequence ID" value="NZ_UIHC01000004.1"/>
</dbReference>
<dbReference type="PANTHER" id="PTHR43019">
    <property type="entry name" value="SERINE ENDOPROTEASE DEGS"/>
    <property type="match status" value="1"/>
</dbReference>
<dbReference type="SUPFAM" id="SSF50494">
    <property type="entry name" value="Trypsin-like serine proteases"/>
    <property type="match status" value="1"/>
</dbReference>
<keyword evidence="5" id="KW-1185">Reference proteome</keyword>
<dbReference type="InterPro" id="IPR009003">
    <property type="entry name" value="Peptidase_S1_PA"/>
</dbReference>
<reference evidence="5" key="1">
    <citation type="submission" date="2018-08" db="EMBL/GenBank/DDBJ databases">
        <authorList>
            <person name="Rodrigo-Torres L."/>
            <person name="Arahal R. D."/>
            <person name="Lucena T."/>
        </authorList>
    </citation>
    <scope>NUCLEOTIDE SEQUENCE [LARGE SCALE GENOMIC DNA]</scope>
    <source>
        <strain evidence="5">CECT 7235</strain>
    </source>
</reference>
<dbReference type="InterPro" id="IPR007730">
    <property type="entry name" value="SPOR-like_dom"/>
</dbReference>
<dbReference type="Proteomes" id="UP000272908">
    <property type="component" value="Unassembled WGS sequence"/>
</dbReference>
<sequence>MTRHFSTAAFLVATVSGLAFGPALAQDARWVQLEAHREFDDALERAQEYQQSIGNVSGFQLPSDWYALALGPFETDTDAFAVRRQLRAERTIPADAFVSNGENYGARFFPTAGTAVAPQALPDADPAPEPEPLVVAEPEPEPEETLGEARASERLLDRDQRADLQIALQWFGYYTQRIDAAFGGGTRRSMAGWQADKGYDDTGVLTTRQRAELLAEYQGELAALGMQTIRDEDAGIEIALPLAMVEFDRHEAPFSHFPSKDDSGVQVLLLSQPGNQATLFGLYEIMQTLEIVPLEGARERRSNSFTLTGQNDELRSHTFAQFRNGQIKGYTLVWTPDRDDQMARVLPMMEDSFSTFGGTLPESTGQASQVARSALLAGLSVRRPEYSRSGFYIDATGTTLTTAQAVAQCDRVTIDEAYTARVRAVDEALNLAVLEPETPLVPLAFAQFAEGDAPLGQEITISGFSFEDMLTRPVLTFGRLDATGGLNGEDGVLRLNATVEQGDLGGPVFGANGAVLGLLSGQPELANRQLPPEVNFAASAQAIREFLGANGVSSGTLRAGVTVPPEHLTRIAGDLTVLVSCWN</sequence>
<feature type="signal peptide" evidence="2">
    <location>
        <begin position="1"/>
        <end position="25"/>
    </location>
</feature>
<dbReference type="SUPFAM" id="SSF47090">
    <property type="entry name" value="PGBD-like"/>
    <property type="match status" value="1"/>
</dbReference>
<dbReference type="InterPro" id="IPR036365">
    <property type="entry name" value="PGBD-like_sf"/>
</dbReference>
<dbReference type="EMBL" id="UIHC01000004">
    <property type="protein sequence ID" value="SUZ30857.1"/>
    <property type="molecule type" value="Genomic_DNA"/>
</dbReference>
<evidence type="ECO:0000259" key="3">
    <source>
        <dbReference type="PROSITE" id="PS51724"/>
    </source>
</evidence>
<evidence type="ECO:0000313" key="5">
    <source>
        <dbReference type="Proteomes" id="UP000272908"/>
    </source>
</evidence>
<dbReference type="AlphaFoldDB" id="A0A3B0MIB4"/>
<proteinExistence type="predicted"/>
<dbReference type="GO" id="GO:0042834">
    <property type="term" value="F:peptidoglycan binding"/>
    <property type="evidence" value="ECO:0007669"/>
    <property type="project" value="InterPro"/>
</dbReference>
<feature type="domain" description="SPOR" evidence="3">
    <location>
        <begin position="23"/>
        <end position="100"/>
    </location>
</feature>
<evidence type="ECO:0000256" key="2">
    <source>
        <dbReference type="SAM" id="SignalP"/>
    </source>
</evidence>
<keyword evidence="2" id="KW-0732">Signal</keyword>
<dbReference type="Gene3D" id="1.10.101.10">
    <property type="entry name" value="PGBD-like superfamily/PGBD"/>
    <property type="match status" value="1"/>
</dbReference>
<feature type="chain" id="PRO_5017330872" description="SPOR domain-containing protein" evidence="2">
    <location>
        <begin position="26"/>
        <end position="583"/>
    </location>
</feature>
<name>A0A3B0MIB4_9RHOB</name>
<gene>
    <name evidence="4" type="ORF">ROE7235_00586</name>
</gene>
<dbReference type="PANTHER" id="PTHR43019:SF23">
    <property type="entry name" value="PROTEASE DO-LIKE 5, CHLOROPLASTIC"/>
    <property type="match status" value="1"/>
</dbReference>
<dbReference type="Pfam" id="PF13365">
    <property type="entry name" value="Trypsin_2"/>
    <property type="match status" value="1"/>
</dbReference>
<dbReference type="OrthoDB" id="6810892at2"/>
<organism evidence="4 5">
    <name type="scientific">Roseinatronobacter ekhonensis</name>
    <dbReference type="NCBI Taxonomy" id="254356"/>
    <lineage>
        <taxon>Bacteria</taxon>
        <taxon>Pseudomonadati</taxon>
        <taxon>Pseudomonadota</taxon>
        <taxon>Alphaproteobacteria</taxon>
        <taxon>Rhodobacterales</taxon>
        <taxon>Paracoccaceae</taxon>
        <taxon>Roseinatronobacter</taxon>
    </lineage>
</organism>
<protein>
    <recommendedName>
        <fullName evidence="3">SPOR domain-containing protein</fullName>
    </recommendedName>
</protein>
<dbReference type="InterPro" id="IPR002477">
    <property type="entry name" value="Peptidoglycan-bd-like"/>
</dbReference>
<dbReference type="InterPro" id="IPR036366">
    <property type="entry name" value="PGBDSf"/>
</dbReference>
<accession>A0A3B0MIB4</accession>
<evidence type="ECO:0000256" key="1">
    <source>
        <dbReference type="SAM" id="MobiDB-lite"/>
    </source>
</evidence>
<feature type="region of interest" description="Disordered" evidence="1">
    <location>
        <begin position="120"/>
        <end position="144"/>
    </location>
</feature>
<dbReference type="Gene3D" id="2.40.10.120">
    <property type="match status" value="1"/>
</dbReference>
<evidence type="ECO:0000313" key="4">
    <source>
        <dbReference type="EMBL" id="SUZ30857.1"/>
    </source>
</evidence>
<dbReference type="Pfam" id="PF01471">
    <property type="entry name" value="PG_binding_1"/>
    <property type="match status" value="1"/>
</dbReference>
<dbReference type="PROSITE" id="PS51724">
    <property type="entry name" value="SPOR"/>
    <property type="match status" value="1"/>
</dbReference>